<evidence type="ECO:0000256" key="1">
    <source>
        <dbReference type="ARBA" id="ARBA00008779"/>
    </source>
</evidence>
<name>A0A2S7WE86_9FLAO</name>
<dbReference type="RefSeq" id="WP_105047082.1">
    <property type="nucleotide sequence ID" value="NZ_CP150662.1"/>
</dbReference>
<dbReference type="InterPro" id="IPR050738">
    <property type="entry name" value="Sulfatase"/>
</dbReference>
<proteinExistence type="inferred from homology"/>
<dbReference type="PANTHER" id="PTHR42693">
    <property type="entry name" value="ARYLSULFATASE FAMILY MEMBER"/>
    <property type="match status" value="1"/>
</dbReference>
<evidence type="ECO:0000259" key="3">
    <source>
        <dbReference type="Pfam" id="PF00884"/>
    </source>
</evidence>
<sequence>MEIQKMKILGKIFVLLFFIYHNLSAQNNSKPNIIFIMTDDHSPIVPKQNDIKNQSRPFGFNGETKVHTPIIDDLAKNGMIFTRAYVSSSVCSPSRYTALTGRYAGRSEGKVFLKQHPIGSMTRVENNVELEMDRDNLPRLLQKAGYKTGFVGKSHVIEHDLVNQRKNWVKNGFKEYDKDADPNHKIVSEAMAFNHQKWTEIIKKYGFDYANAIYAANLKELHNDSINVHNVEWKNKAALDFIDKNKNSPFYLYYSETIPHGPAPWIKNDGMYVFGLDANPKFTGEGYKDMSYSYLPTRAQILEEVKKLDKDVAHAWLRWFDYAVGAIVKKLKDEGIYENTLIVIASDHGDYNGGKTTLYEGGTKIPLMMHWPNGIKPNQTYDELVQNIDFAPTFLDLAGVNFKKSKNELNFDGVSLKNVLNGSKHPVHEYLFFELGFARGVMTKNWKYIAVRYDQQTQRNIEKGIEFKGWKGVSLKYPYYVRNGHLGNSASQNNELYFEPNQLFNLENDPYEKTNLFSVDSTKAKEMKNVLTQFLKSFKERPFGEFIN</sequence>
<feature type="domain" description="Sulfatase N-terminal" evidence="3">
    <location>
        <begin position="31"/>
        <end position="400"/>
    </location>
</feature>
<evidence type="ECO:0000256" key="2">
    <source>
        <dbReference type="ARBA" id="ARBA00022801"/>
    </source>
</evidence>
<dbReference type="GO" id="GO:0004065">
    <property type="term" value="F:arylsulfatase activity"/>
    <property type="evidence" value="ECO:0007669"/>
    <property type="project" value="TreeGrafter"/>
</dbReference>
<keyword evidence="5" id="KW-1185">Reference proteome</keyword>
<dbReference type="Gene3D" id="3.40.720.10">
    <property type="entry name" value="Alkaline Phosphatase, subunit A"/>
    <property type="match status" value="1"/>
</dbReference>
<dbReference type="Pfam" id="PF00884">
    <property type="entry name" value="Sulfatase"/>
    <property type="match status" value="1"/>
</dbReference>
<comment type="similarity">
    <text evidence="1">Belongs to the sulfatase family.</text>
</comment>
<dbReference type="SUPFAM" id="SSF53649">
    <property type="entry name" value="Alkaline phosphatase-like"/>
    <property type="match status" value="1"/>
</dbReference>
<dbReference type="AlphaFoldDB" id="A0A2S7WE86"/>
<dbReference type="InterPro" id="IPR017850">
    <property type="entry name" value="Alkaline_phosphatase_core_sf"/>
</dbReference>
<evidence type="ECO:0000313" key="5">
    <source>
        <dbReference type="Proteomes" id="UP000237608"/>
    </source>
</evidence>
<reference evidence="4 5" key="1">
    <citation type="submission" date="2016-12" db="EMBL/GenBank/DDBJ databases">
        <title>Trade-off between light-utilization and light-protection in marine flavobacteria.</title>
        <authorList>
            <person name="Kumagai Y."/>
            <person name="Yoshizawa S."/>
            <person name="Kogure K."/>
            <person name="Iwasaki W."/>
        </authorList>
    </citation>
    <scope>NUCLEOTIDE SEQUENCE [LARGE SCALE GENOMIC DNA]</scope>
    <source>
        <strain evidence="4 5">KCTC 22729</strain>
    </source>
</reference>
<comment type="caution">
    <text evidence="4">The sequence shown here is derived from an EMBL/GenBank/DDBJ whole genome shotgun (WGS) entry which is preliminary data.</text>
</comment>
<keyword evidence="2" id="KW-0378">Hydrolase</keyword>
<dbReference type="Proteomes" id="UP000237608">
    <property type="component" value="Unassembled WGS sequence"/>
</dbReference>
<evidence type="ECO:0000313" key="4">
    <source>
        <dbReference type="EMBL" id="PQJ75935.1"/>
    </source>
</evidence>
<dbReference type="InterPro" id="IPR000917">
    <property type="entry name" value="Sulfatase_N"/>
</dbReference>
<accession>A0A2S7WE86</accession>
<protein>
    <recommendedName>
        <fullName evidence="3">Sulfatase N-terminal domain-containing protein</fullName>
    </recommendedName>
</protein>
<gene>
    <name evidence="4" type="ORF">BTO13_12185</name>
</gene>
<dbReference type="EMBL" id="MSCL01000001">
    <property type="protein sequence ID" value="PQJ75935.1"/>
    <property type="molecule type" value="Genomic_DNA"/>
</dbReference>
<organism evidence="4 5">
    <name type="scientific">Polaribacter gangjinensis</name>
    <dbReference type="NCBI Taxonomy" id="574710"/>
    <lineage>
        <taxon>Bacteria</taxon>
        <taxon>Pseudomonadati</taxon>
        <taxon>Bacteroidota</taxon>
        <taxon>Flavobacteriia</taxon>
        <taxon>Flavobacteriales</taxon>
        <taxon>Flavobacteriaceae</taxon>
    </lineage>
</organism>
<dbReference type="PANTHER" id="PTHR42693:SF53">
    <property type="entry name" value="ENDO-4-O-SULFATASE"/>
    <property type="match status" value="1"/>
</dbReference>
<dbReference type="OrthoDB" id="9803751at2"/>